<gene>
    <name evidence="1" type="ORF">THAOC_21789</name>
</gene>
<sequence length="124" mass="13611">MRSIYLRQSAQKECPQGSLTGLVHSPRQMPHSFMITSTATENKHQAWDNIPTNSSVHQELRDKIPNNSMADAFHDSGEADSDGRLLLSPERICPTGLPASASLRPGTWILIVQTFSGSNVRPDA</sequence>
<organism evidence="1 2">
    <name type="scientific">Thalassiosira oceanica</name>
    <name type="common">Marine diatom</name>
    <dbReference type="NCBI Taxonomy" id="159749"/>
    <lineage>
        <taxon>Eukaryota</taxon>
        <taxon>Sar</taxon>
        <taxon>Stramenopiles</taxon>
        <taxon>Ochrophyta</taxon>
        <taxon>Bacillariophyta</taxon>
        <taxon>Coscinodiscophyceae</taxon>
        <taxon>Thalassiosirophycidae</taxon>
        <taxon>Thalassiosirales</taxon>
        <taxon>Thalassiosiraceae</taxon>
        <taxon>Thalassiosira</taxon>
    </lineage>
</organism>
<protein>
    <submittedName>
        <fullName evidence="1">Uncharacterized protein</fullName>
    </submittedName>
</protein>
<keyword evidence="2" id="KW-1185">Reference proteome</keyword>
<dbReference type="Proteomes" id="UP000266841">
    <property type="component" value="Unassembled WGS sequence"/>
</dbReference>
<evidence type="ECO:0000313" key="2">
    <source>
        <dbReference type="Proteomes" id="UP000266841"/>
    </source>
</evidence>
<accession>K0SAZ5</accession>
<dbReference type="EMBL" id="AGNL01026154">
    <property type="protein sequence ID" value="EJK58111.1"/>
    <property type="molecule type" value="Genomic_DNA"/>
</dbReference>
<proteinExistence type="predicted"/>
<dbReference type="AlphaFoldDB" id="K0SAZ5"/>
<name>K0SAZ5_THAOC</name>
<comment type="caution">
    <text evidence="1">The sequence shown here is derived from an EMBL/GenBank/DDBJ whole genome shotgun (WGS) entry which is preliminary data.</text>
</comment>
<reference evidence="1 2" key="1">
    <citation type="journal article" date="2012" name="Genome Biol.">
        <title>Genome and low-iron response of an oceanic diatom adapted to chronic iron limitation.</title>
        <authorList>
            <person name="Lommer M."/>
            <person name="Specht M."/>
            <person name="Roy A.S."/>
            <person name="Kraemer L."/>
            <person name="Andreson R."/>
            <person name="Gutowska M.A."/>
            <person name="Wolf J."/>
            <person name="Bergner S.V."/>
            <person name="Schilhabel M.B."/>
            <person name="Klostermeier U.C."/>
            <person name="Beiko R.G."/>
            <person name="Rosenstiel P."/>
            <person name="Hippler M."/>
            <person name="Laroche J."/>
        </authorList>
    </citation>
    <scope>NUCLEOTIDE SEQUENCE [LARGE SCALE GENOMIC DNA]</scope>
    <source>
        <strain evidence="1 2">CCMP1005</strain>
    </source>
</reference>
<evidence type="ECO:0000313" key="1">
    <source>
        <dbReference type="EMBL" id="EJK58111.1"/>
    </source>
</evidence>